<keyword evidence="7 9" id="KW-0378">Hydrolase</keyword>
<evidence type="ECO:0000256" key="8">
    <source>
        <dbReference type="ARBA" id="ARBA00022833"/>
    </source>
</evidence>
<comment type="cofactor">
    <cofactor evidence="9">
        <name>Zn(2+)</name>
        <dbReference type="ChEBI" id="CHEBI:29105"/>
    </cofactor>
    <text evidence="9">Binds 1 zinc ion.</text>
</comment>
<name>A0ABN0B1M7_9ACTN</name>
<feature type="binding site" evidence="9">
    <location>
        <position position="163"/>
    </location>
    <ligand>
        <name>Zn(2+)</name>
        <dbReference type="ChEBI" id="CHEBI:29105"/>
        <note>catalytic</note>
    </ligand>
</feature>
<dbReference type="HAMAP" id="MF_00009">
    <property type="entry name" value="Endoribonucl_YbeY"/>
    <property type="match status" value="1"/>
</dbReference>
<comment type="similarity">
    <text evidence="1 9">Belongs to the endoribonuclease YbeY family.</text>
</comment>
<reference evidence="11 12" key="1">
    <citation type="submission" date="2010-08" db="EMBL/GenBank/DDBJ databases">
        <authorList>
            <person name="Durkin A.S."/>
            <person name="Madupu R."/>
            <person name="Torralba M."/>
            <person name="Gillis M."/>
            <person name="Methe B."/>
            <person name="Sutton G."/>
            <person name="Nelson K.E."/>
        </authorList>
    </citation>
    <scope>NUCLEOTIDE SEQUENCE [LARGE SCALE GENOMIC DNA]</scope>
    <source>
        <strain evidence="11 12">PB189-T1-4</strain>
    </source>
</reference>
<dbReference type="EC" id="3.1.-.-" evidence="9"/>
<gene>
    <name evidence="9 11" type="primary">ybeY</name>
    <name evidence="11" type="ORF">HMPREF9248_0753</name>
</gene>
<dbReference type="InterPro" id="IPR023091">
    <property type="entry name" value="MetalPrtase_cat_dom_sf_prd"/>
</dbReference>
<keyword evidence="12" id="KW-1185">Reference proteome</keyword>
<proteinExistence type="inferred from homology"/>
<evidence type="ECO:0000256" key="6">
    <source>
        <dbReference type="ARBA" id="ARBA00022759"/>
    </source>
</evidence>
<accession>A0ABN0B1M7</accession>
<keyword evidence="3 9" id="KW-0698">rRNA processing</keyword>
<evidence type="ECO:0000256" key="2">
    <source>
        <dbReference type="ARBA" id="ARBA00022517"/>
    </source>
</evidence>
<protein>
    <recommendedName>
        <fullName evidence="9">Endoribonuclease YbeY</fullName>
        <ecNumber evidence="9">3.1.-.-</ecNumber>
    </recommendedName>
</protein>
<comment type="caution">
    <text evidence="11">The sequence shown here is derived from an EMBL/GenBank/DDBJ whole genome shotgun (WGS) entry which is preliminary data.</text>
</comment>
<dbReference type="Gene3D" id="3.40.390.30">
    <property type="entry name" value="Metalloproteases ('zincins'), catalytic domain"/>
    <property type="match status" value="1"/>
</dbReference>
<dbReference type="NCBIfam" id="TIGR00043">
    <property type="entry name" value="rRNA maturation RNase YbeY"/>
    <property type="match status" value="1"/>
</dbReference>
<keyword evidence="8 9" id="KW-0862">Zinc</keyword>
<evidence type="ECO:0000256" key="1">
    <source>
        <dbReference type="ARBA" id="ARBA00010875"/>
    </source>
</evidence>
<keyword evidence="4 9" id="KW-0540">Nuclease</keyword>
<keyword evidence="5 9" id="KW-0479">Metal-binding</keyword>
<dbReference type="PANTHER" id="PTHR46986:SF1">
    <property type="entry name" value="ENDORIBONUCLEASE YBEY, CHLOROPLASTIC"/>
    <property type="match status" value="1"/>
</dbReference>
<feature type="binding site" evidence="9">
    <location>
        <position position="169"/>
    </location>
    <ligand>
        <name>Zn(2+)</name>
        <dbReference type="ChEBI" id="CHEBI:29105"/>
        <note>catalytic</note>
    </ligand>
</feature>
<keyword evidence="9" id="KW-0963">Cytoplasm</keyword>
<dbReference type="Pfam" id="PF02130">
    <property type="entry name" value="YbeY"/>
    <property type="match status" value="1"/>
</dbReference>
<evidence type="ECO:0000313" key="12">
    <source>
        <dbReference type="Proteomes" id="UP000004431"/>
    </source>
</evidence>
<sequence length="208" mass="23443">MATHDISHTTDTQRSEDDSVFAIAPAQASASADSAMREAWQHTTFSFSYDEGVQLLLTEEQMRQICLYVLHDQQVARPCTISISIVTIDHIHDINREFRGQDKPTDVISIECERPDDPSLAAGEPCELGDIILASEYIAHQADDFGMDHQDECRLLLIHAMLHLLGYDHLNDADAEVMEALEDRLLIEVGTTKHVGHVTLTRHRDEQR</sequence>
<evidence type="ECO:0000256" key="7">
    <source>
        <dbReference type="ARBA" id="ARBA00022801"/>
    </source>
</evidence>
<dbReference type="EMBL" id="AEDQ01000003">
    <property type="protein sequence ID" value="EFL44692.1"/>
    <property type="molecule type" value="Genomic_DNA"/>
</dbReference>
<dbReference type="PROSITE" id="PS01306">
    <property type="entry name" value="UPF0054"/>
    <property type="match status" value="1"/>
</dbReference>
<keyword evidence="2 9" id="KW-0690">Ribosome biogenesis</keyword>
<evidence type="ECO:0000256" key="3">
    <source>
        <dbReference type="ARBA" id="ARBA00022552"/>
    </source>
</evidence>
<keyword evidence="6 9" id="KW-0255">Endonuclease</keyword>
<evidence type="ECO:0000256" key="4">
    <source>
        <dbReference type="ARBA" id="ARBA00022722"/>
    </source>
</evidence>
<evidence type="ECO:0000256" key="10">
    <source>
        <dbReference type="SAM" id="MobiDB-lite"/>
    </source>
</evidence>
<comment type="subcellular location">
    <subcellularLocation>
        <location evidence="9">Cytoplasm</location>
    </subcellularLocation>
</comment>
<dbReference type="RefSeq" id="WP_006303467.1">
    <property type="nucleotide sequence ID" value="NZ_AEDQ01000003.1"/>
</dbReference>
<evidence type="ECO:0000313" key="11">
    <source>
        <dbReference type="EMBL" id="EFL44692.1"/>
    </source>
</evidence>
<dbReference type="InterPro" id="IPR002036">
    <property type="entry name" value="YbeY"/>
</dbReference>
<dbReference type="InterPro" id="IPR020549">
    <property type="entry name" value="YbeY_CS"/>
</dbReference>
<organism evidence="11 12">
    <name type="scientific">Fannyhessea vaginae PB189-T1-4</name>
    <dbReference type="NCBI Taxonomy" id="866774"/>
    <lineage>
        <taxon>Bacteria</taxon>
        <taxon>Bacillati</taxon>
        <taxon>Actinomycetota</taxon>
        <taxon>Coriobacteriia</taxon>
        <taxon>Coriobacteriales</taxon>
        <taxon>Atopobiaceae</taxon>
        <taxon>Fannyhessea</taxon>
    </lineage>
</organism>
<dbReference type="Proteomes" id="UP000004431">
    <property type="component" value="Unassembled WGS sequence"/>
</dbReference>
<dbReference type="PANTHER" id="PTHR46986">
    <property type="entry name" value="ENDORIBONUCLEASE YBEY, CHLOROPLASTIC"/>
    <property type="match status" value="1"/>
</dbReference>
<feature type="region of interest" description="Disordered" evidence="10">
    <location>
        <begin position="1"/>
        <end position="20"/>
    </location>
</feature>
<dbReference type="SUPFAM" id="SSF55486">
    <property type="entry name" value="Metalloproteases ('zincins'), catalytic domain"/>
    <property type="match status" value="1"/>
</dbReference>
<evidence type="ECO:0000256" key="5">
    <source>
        <dbReference type="ARBA" id="ARBA00022723"/>
    </source>
</evidence>
<feature type="binding site" evidence="9">
    <location>
        <position position="159"/>
    </location>
    <ligand>
        <name>Zn(2+)</name>
        <dbReference type="ChEBI" id="CHEBI:29105"/>
        <note>catalytic</note>
    </ligand>
</feature>
<evidence type="ECO:0000256" key="9">
    <source>
        <dbReference type="HAMAP-Rule" id="MF_00009"/>
    </source>
</evidence>
<comment type="function">
    <text evidence="9">Single strand-specific metallo-endoribonuclease involved in late-stage 70S ribosome quality control and in maturation of the 3' terminus of the 16S rRNA.</text>
</comment>
<feature type="compositionally biased region" description="Basic and acidic residues" evidence="10">
    <location>
        <begin position="1"/>
        <end position="17"/>
    </location>
</feature>